<dbReference type="RefSeq" id="WP_023360990.1">
    <property type="nucleotide sequence ID" value="NC_022657.1"/>
</dbReference>
<dbReference type="PROSITE" id="PS50977">
    <property type="entry name" value="HTH_TETR_2"/>
    <property type="match status" value="1"/>
</dbReference>
<evidence type="ECO:0000313" key="7">
    <source>
        <dbReference type="Proteomes" id="UP000017746"/>
    </source>
</evidence>
<dbReference type="KEGG" id="afs:AFR_13225"/>
<dbReference type="Gene3D" id="1.10.357.10">
    <property type="entry name" value="Tetracycline Repressor, domain 2"/>
    <property type="match status" value="1"/>
</dbReference>
<dbReference type="InterPro" id="IPR001647">
    <property type="entry name" value="HTH_TetR"/>
</dbReference>
<dbReference type="Pfam" id="PF16859">
    <property type="entry name" value="TetR_C_11"/>
    <property type="match status" value="1"/>
</dbReference>
<keyword evidence="1" id="KW-0805">Transcription regulation</keyword>
<dbReference type="EMBL" id="CP006272">
    <property type="protein sequence ID" value="AGZ40931.1"/>
    <property type="molecule type" value="Genomic_DNA"/>
</dbReference>
<evidence type="ECO:0000256" key="1">
    <source>
        <dbReference type="ARBA" id="ARBA00023015"/>
    </source>
</evidence>
<dbReference type="GO" id="GO:0003700">
    <property type="term" value="F:DNA-binding transcription factor activity"/>
    <property type="evidence" value="ECO:0007669"/>
    <property type="project" value="TreeGrafter"/>
</dbReference>
<keyword evidence="3" id="KW-0804">Transcription</keyword>
<organism evidence="6 7">
    <name type="scientific">Actinoplanes friuliensis DSM 7358</name>
    <dbReference type="NCBI Taxonomy" id="1246995"/>
    <lineage>
        <taxon>Bacteria</taxon>
        <taxon>Bacillati</taxon>
        <taxon>Actinomycetota</taxon>
        <taxon>Actinomycetes</taxon>
        <taxon>Micromonosporales</taxon>
        <taxon>Micromonosporaceae</taxon>
        <taxon>Actinoplanes</taxon>
    </lineage>
</organism>
<dbReference type="eggNOG" id="COG1309">
    <property type="taxonomic scope" value="Bacteria"/>
</dbReference>
<protein>
    <submittedName>
        <fullName evidence="6">TetR family transcriptional regulator</fullName>
    </submittedName>
</protein>
<accession>U5VZ29</accession>
<dbReference type="AlphaFoldDB" id="U5VZ29"/>
<dbReference type="SUPFAM" id="SSF48498">
    <property type="entry name" value="Tetracyclin repressor-like, C-terminal domain"/>
    <property type="match status" value="1"/>
</dbReference>
<dbReference type="HOGENOM" id="CLU_069356_25_3_11"/>
<feature type="DNA-binding region" description="H-T-H motif" evidence="4">
    <location>
        <begin position="36"/>
        <end position="55"/>
    </location>
</feature>
<dbReference type="InterPro" id="IPR009057">
    <property type="entry name" value="Homeodomain-like_sf"/>
</dbReference>
<keyword evidence="2 4" id="KW-0238">DNA-binding</keyword>
<dbReference type="GO" id="GO:0000976">
    <property type="term" value="F:transcription cis-regulatory region binding"/>
    <property type="evidence" value="ECO:0007669"/>
    <property type="project" value="TreeGrafter"/>
</dbReference>
<dbReference type="Pfam" id="PF00440">
    <property type="entry name" value="TetR_N"/>
    <property type="match status" value="1"/>
</dbReference>
<keyword evidence="7" id="KW-1185">Reference proteome</keyword>
<dbReference type="PATRIC" id="fig|1246995.3.peg.2685"/>
<dbReference type="InterPro" id="IPR036271">
    <property type="entry name" value="Tet_transcr_reg_TetR-rel_C_sf"/>
</dbReference>
<dbReference type="Gene3D" id="1.10.10.60">
    <property type="entry name" value="Homeodomain-like"/>
    <property type="match status" value="1"/>
</dbReference>
<evidence type="ECO:0000259" key="5">
    <source>
        <dbReference type="PROSITE" id="PS50977"/>
    </source>
</evidence>
<evidence type="ECO:0000313" key="6">
    <source>
        <dbReference type="EMBL" id="AGZ40931.1"/>
    </source>
</evidence>
<name>U5VZ29_9ACTN</name>
<dbReference type="InterPro" id="IPR011075">
    <property type="entry name" value="TetR_C"/>
</dbReference>
<reference evidence="6 7" key="1">
    <citation type="journal article" date="2014" name="J. Biotechnol.">
        <title>Complete genome sequence of the actinobacterium Actinoplanes friuliensis HAG 010964, producer of the lipopeptide antibiotic friulimycin.</title>
        <authorList>
            <person name="Ruckert C."/>
            <person name="Szczepanowski R."/>
            <person name="Albersmeier A."/>
            <person name="Goesmann A."/>
            <person name="Fischer N."/>
            <person name="Steinkamper A."/>
            <person name="Puhler A."/>
            <person name="Biener R."/>
            <person name="Schwartz D."/>
            <person name="Kalinowski J."/>
        </authorList>
    </citation>
    <scope>NUCLEOTIDE SEQUENCE [LARGE SCALE GENOMIC DNA]</scope>
    <source>
        <strain evidence="6 7">DSM 7358</strain>
    </source>
</reference>
<dbReference type="InterPro" id="IPR050109">
    <property type="entry name" value="HTH-type_TetR-like_transc_reg"/>
</dbReference>
<evidence type="ECO:0000256" key="3">
    <source>
        <dbReference type="ARBA" id="ARBA00023163"/>
    </source>
</evidence>
<proteinExistence type="predicted"/>
<dbReference type="PRINTS" id="PR00455">
    <property type="entry name" value="HTHTETR"/>
</dbReference>
<feature type="domain" description="HTH tetR-type" evidence="5">
    <location>
        <begin position="13"/>
        <end position="73"/>
    </location>
</feature>
<dbReference type="Proteomes" id="UP000017746">
    <property type="component" value="Chromosome"/>
</dbReference>
<dbReference type="STRING" id="1246995.AFR_13225"/>
<dbReference type="SUPFAM" id="SSF46689">
    <property type="entry name" value="Homeodomain-like"/>
    <property type="match status" value="1"/>
</dbReference>
<gene>
    <name evidence="6" type="ORF">AFR_13225</name>
</gene>
<dbReference type="PANTHER" id="PTHR30055">
    <property type="entry name" value="HTH-TYPE TRANSCRIPTIONAL REGULATOR RUTR"/>
    <property type="match status" value="1"/>
</dbReference>
<dbReference type="PANTHER" id="PTHR30055:SF148">
    <property type="entry name" value="TETR-FAMILY TRANSCRIPTIONAL REGULATOR"/>
    <property type="match status" value="1"/>
</dbReference>
<evidence type="ECO:0000256" key="4">
    <source>
        <dbReference type="PROSITE-ProRule" id="PRU00335"/>
    </source>
</evidence>
<sequence length="210" mass="23012">MTQSTPFRRRRGAALEQALLDAAWAEISERGYEALNFDDVAARAGTSKPVVYRRWPSKAELARAAFRHAIGRDPLAVPDTGNLRDDVITLLRQVNEHRVGIATALIAQLGDLYRATGTSMEDLRASLAIGQETAMEQIVGRAVQRGEVDPAQLTDRIVQLPVDLFRHQLLMTARAVPDADIIEIVDTIFTPAVTRSTGAGFNKRNGPGTR</sequence>
<evidence type="ECO:0000256" key="2">
    <source>
        <dbReference type="ARBA" id="ARBA00023125"/>
    </source>
</evidence>